<dbReference type="InterPro" id="IPR038750">
    <property type="entry name" value="YczE/YyaS-like"/>
</dbReference>
<evidence type="ECO:0000313" key="2">
    <source>
        <dbReference type="EMBL" id="SHJ92837.1"/>
    </source>
</evidence>
<feature type="transmembrane region" description="Helical" evidence="1">
    <location>
        <begin position="70"/>
        <end position="89"/>
    </location>
</feature>
<proteinExistence type="predicted"/>
<dbReference type="AlphaFoldDB" id="A0A1M6NB05"/>
<feature type="transmembrane region" description="Helical" evidence="1">
    <location>
        <begin position="37"/>
        <end position="63"/>
    </location>
</feature>
<dbReference type="Pfam" id="PF19700">
    <property type="entry name" value="DUF6198"/>
    <property type="match status" value="1"/>
</dbReference>
<keyword evidence="3" id="KW-1185">Reference proteome</keyword>
<name>A0A1M6NB05_9FIRM</name>
<evidence type="ECO:0000256" key="1">
    <source>
        <dbReference type="SAM" id="Phobius"/>
    </source>
</evidence>
<dbReference type="EMBL" id="FRAE01000021">
    <property type="protein sequence ID" value="SHJ92837.1"/>
    <property type="molecule type" value="Genomic_DNA"/>
</dbReference>
<keyword evidence="1" id="KW-0472">Membrane</keyword>
<protein>
    <submittedName>
        <fullName evidence="2">Uncharacterized membrane protein YczE</fullName>
    </submittedName>
</protein>
<dbReference type="OrthoDB" id="154912at2"/>
<dbReference type="PANTHER" id="PTHR40078">
    <property type="entry name" value="INTEGRAL MEMBRANE PROTEIN-RELATED"/>
    <property type="match status" value="1"/>
</dbReference>
<organism evidence="2 3">
    <name type="scientific">Tepidibacter formicigenes DSM 15518</name>
    <dbReference type="NCBI Taxonomy" id="1123349"/>
    <lineage>
        <taxon>Bacteria</taxon>
        <taxon>Bacillati</taxon>
        <taxon>Bacillota</taxon>
        <taxon>Clostridia</taxon>
        <taxon>Peptostreptococcales</taxon>
        <taxon>Peptostreptococcaceae</taxon>
        <taxon>Tepidibacter</taxon>
    </lineage>
</organism>
<sequence>MKYVKIVSNLIFGLLLCAIGIVLEVNANIGVGPWDAFHIGIIKHIPITLGMIQIITGFSILIFTTLMGEIPGWGTIVNMILIGVFIDIINKSQIIPQSSNFISGLIMLILSLFFMAIGIYFYMKVQLGTGPRDGLMVVFVKKTGKSVRFIRNIIEGFALIVGIILGAPVGIGTVIYALGIGYAVQWIFELLKFDVSKIVHRSILDDYKYIKNISVLKKIGEENNS</sequence>
<keyword evidence="1" id="KW-1133">Transmembrane helix</keyword>
<gene>
    <name evidence="2" type="ORF">SAMN02744037_01216</name>
</gene>
<dbReference type="Proteomes" id="UP000242497">
    <property type="component" value="Unassembled WGS sequence"/>
</dbReference>
<keyword evidence="1" id="KW-0812">Transmembrane</keyword>
<evidence type="ECO:0000313" key="3">
    <source>
        <dbReference type="Proteomes" id="UP000242497"/>
    </source>
</evidence>
<reference evidence="3" key="1">
    <citation type="submission" date="2016-11" db="EMBL/GenBank/DDBJ databases">
        <authorList>
            <person name="Varghese N."/>
            <person name="Submissions S."/>
        </authorList>
    </citation>
    <scope>NUCLEOTIDE SEQUENCE [LARGE SCALE GENOMIC DNA]</scope>
    <source>
        <strain evidence="3">DSM 15518</strain>
    </source>
</reference>
<dbReference type="PANTHER" id="PTHR40078:SF1">
    <property type="entry name" value="INTEGRAL MEMBRANE PROTEIN"/>
    <property type="match status" value="1"/>
</dbReference>
<accession>A0A1M6NB05</accession>
<feature type="transmembrane region" description="Helical" evidence="1">
    <location>
        <begin position="149"/>
        <end position="167"/>
    </location>
</feature>
<dbReference type="STRING" id="1123349.SAMN02744037_01216"/>
<dbReference type="RefSeq" id="WP_084605548.1">
    <property type="nucleotide sequence ID" value="NZ_FRAE01000021.1"/>
</dbReference>
<feature type="transmembrane region" description="Helical" evidence="1">
    <location>
        <begin position="101"/>
        <end position="122"/>
    </location>
</feature>